<keyword evidence="12" id="KW-1185">Reference proteome</keyword>
<dbReference type="Pfam" id="PF01300">
    <property type="entry name" value="Sua5_yciO_yrdC"/>
    <property type="match status" value="1"/>
</dbReference>
<dbReference type="PANTHER" id="PTHR17490">
    <property type="entry name" value="SUA5"/>
    <property type="match status" value="1"/>
</dbReference>
<dbReference type="PANTHER" id="PTHR17490:SF18">
    <property type="entry name" value="THREONYLCARBAMOYL-AMP SYNTHASE"/>
    <property type="match status" value="1"/>
</dbReference>
<dbReference type="GO" id="GO:0005737">
    <property type="term" value="C:cytoplasm"/>
    <property type="evidence" value="ECO:0007669"/>
    <property type="project" value="UniProtKB-SubCell"/>
</dbReference>
<dbReference type="HAMAP" id="MF_01852">
    <property type="entry name" value="TsaC"/>
    <property type="match status" value="1"/>
</dbReference>
<dbReference type="STRING" id="1317117.ATO7_14788"/>
<keyword evidence="7 9" id="KW-0067">ATP-binding</keyword>
<comment type="function">
    <text evidence="9">Required for the formation of a threonylcarbamoyl group on adenosine at position 37 (t(6)A37) in tRNAs that read codons beginning with adenine. Catalyzes the conversion of L-threonine, HCO(3)(-)/CO(2) and ATP to give threonylcarbamoyl-AMP (TC-AMP) as the acyladenylate intermediate, with the release of diphosphate.</text>
</comment>
<evidence type="ECO:0000256" key="3">
    <source>
        <dbReference type="ARBA" id="ARBA00022679"/>
    </source>
</evidence>
<dbReference type="GO" id="GO:0006450">
    <property type="term" value="P:regulation of translational fidelity"/>
    <property type="evidence" value="ECO:0007669"/>
    <property type="project" value="TreeGrafter"/>
</dbReference>
<comment type="subcellular location">
    <subcellularLocation>
        <location evidence="1 9">Cytoplasm</location>
    </subcellularLocation>
</comment>
<evidence type="ECO:0000256" key="1">
    <source>
        <dbReference type="ARBA" id="ARBA00004496"/>
    </source>
</evidence>
<dbReference type="Proteomes" id="UP000192342">
    <property type="component" value="Unassembled WGS sequence"/>
</dbReference>
<dbReference type="InterPro" id="IPR006070">
    <property type="entry name" value="Sua5-like_dom"/>
</dbReference>
<protein>
    <recommendedName>
        <fullName evidence="9">Threonylcarbamoyl-AMP synthase</fullName>
        <shortName evidence="9">TC-AMP synthase</shortName>
        <ecNumber evidence="9">2.7.7.87</ecNumber>
    </recommendedName>
    <alternativeName>
        <fullName evidence="9">L-threonylcarbamoyladenylate synthase</fullName>
    </alternativeName>
    <alternativeName>
        <fullName evidence="9">t(6)A37 threonylcarbamoyladenosine biosynthesis protein TsaC</fullName>
    </alternativeName>
    <alternativeName>
        <fullName evidence="9">tRNA threonylcarbamoyladenosine biosynthesis protein TsaC</fullName>
    </alternativeName>
</protein>
<dbReference type="InterPro" id="IPR050156">
    <property type="entry name" value="TC-AMP_synthase_SUA5"/>
</dbReference>
<evidence type="ECO:0000259" key="10">
    <source>
        <dbReference type="PROSITE" id="PS51163"/>
    </source>
</evidence>
<dbReference type="InterPro" id="IPR023535">
    <property type="entry name" value="TC-AMP_synthase"/>
</dbReference>
<keyword evidence="6 9" id="KW-0547">Nucleotide-binding</keyword>
<dbReference type="PROSITE" id="PS51163">
    <property type="entry name" value="YRDC"/>
    <property type="match status" value="1"/>
</dbReference>
<dbReference type="EMBL" id="AQQV01000004">
    <property type="protein sequence ID" value="ORE85498.1"/>
    <property type="molecule type" value="Genomic_DNA"/>
</dbReference>
<feature type="domain" description="YrdC-like" evidence="10">
    <location>
        <begin position="7"/>
        <end position="186"/>
    </location>
</feature>
<gene>
    <name evidence="9" type="primary">tsaC</name>
    <name evidence="11" type="ORF">ATO7_14788</name>
</gene>
<comment type="similarity">
    <text evidence="9">Belongs to the SUA5 family. TsaC subfamily.</text>
</comment>
<dbReference type="AlphaFoldDB" id="A0A1Y1SAP3"/>
<proteinExistence type="inferred from homology"/>
<dbReference type="GO" id="GO:0000049">
    <property type="term" value="F:tRNA binding"/>
    <property type="evidence" value="ECO:0007669"/>
    <property type="project" value="TreeGrafter"/>
</dbReference>
<sequence>MATPTGDWQTFRAARALRSGGLVAYPTEAVWGLGCDPANDQALARLLNLKQRPWQKGLILIAANWAQLAPWLKVSEAPEIAAAHWPGHATFLLPARDEVSTLLRGRHDTLAVRISAHPPVRALCESFGGAIVSTSANRHGRPTPTSIRQLRHQLGPGLDFVLNAPLGQGHGPSRIMDPYSGEVIRA</sequence>
<keyword evidence="2 9" id="KW-0963">Cytoplasm</keyword>
<evidence type="ECO:0000256" key="7">
    <source>
        <dbReference type="ARBA" id="ARBA00022840"/>
    </source>
</evidence>
<dbReference type="GO" id="GO:0061710">
    <property type="term" value="F:L-threonylcarbamoyladenylate synthase"/>
    <property type="evidence" value="ECO:0007669"/>
    <property type="project" value="UniProtKB-EC"/>
</dbReference>
<dbReference type="GO" id="GO:0003725">
    <property type="term" value="F:double-stranded RNA binding"/>
    <property type="evidence" value="ECO:0007669"/>
    <property type="project" value="InterPro"/>
</dbReference>
<dbReference type="GO" id="GO:0005524">
    <property type="term" value="F:ATP binding"/>
    <property type="evidence" value="ECO:0007669"/>
    <property type="project" value="UniProtKB-UniRule"/>
</dbReference>
<evidence type="ECO:0000256" key="8">
    <source>
        <dbReference type="ARBA" id="ARBA00048366"/>
    </source>
</evidence>
<keyword evidence="3 9" id="KW-0808">Transferase</keyword>
<dbReference type="Gene3D" id="3.90.870.10">
    <property type="entry name" value="DHBP synthase"/>
    <property type="match status" value="1"/>
</dbReference>
<comment type="catalytic activity">
    <reaction evidence="8 9">
        <text>L-threonine + hydrogencarbonate + ATP = L-threonylcarbamoyladenylate + diphosphate + H2O</text>
        <dbReference type="Rhea" id="RHEA:36407"/>
        <dbReference type="ChEBI" id="CHEBI:15377"/>
        <dbReference type="ChEBI" id="CHEBI:17544"/>
        <dbReference type="ChEBI" id="CHEBI:30616"/>
        <dbReference type="ChEBI" id="CHEBI:33019"/>
        <dbReference type="ChEBI" id="CHEBI:57926"/>
        <dbReference type="ChEBI" id="CHEBI:73682"/>
        <dbReference type="EC" id="2.7.7.87"/>
    </reaction>
</comment>
<evidence type="ECO:0000313" key="11">
    <source>
        <dbReference type="EMBL" id="ORE85498.1"/>
    </source>
</evidence>
<dbReference type="SUPFAM" id="SSF55821">
    <property type="entry name" value="YrdC/RibB"/>
    <property type="match status" value="1"/>
</dbReference>
<dbReference type="InterPro" id="IPR017945">
    <property type="entry name" value="DHBP_synth_RibB-like_a/b_dom"/>
</dbReference>
<evidence type="ECO:0000256" key="6">
    <source>
        <dbReference type="ARBA" id="ARBA00022741"/>
    </source>
</evidence>
<name>A0A1Y1SAP3_9GAMM</name>
<dbReference type="GO" id="GO:0002949">
    <property type="term" value="P:tRNA threonylcarbamoyladenosine modification"/>
    <property type="evidence" value="ECO:0007669"/>
    <property type="project" value="UniProtKB-UniRule"/>
</dbReference>
<dbReference type="EC" id="2.7.7.87" evidence="9"/>
<organism evidence="11 12">
    <name type="scientific">Oceanococcus atlanticus</name>
    <dbReference type="NCBI Taxonomy" id="1317117"/>
    <lineage>
        <taxon>Bacteria</taxon>
        <taxon>Pseudomonadati</taxon>
        <taxon>Pseudomonadota</taxon>
        <taxon>Gammaproteobacteria</taxon>
        <taxon>Chromatiales</taxon>
        <taxon>Oceanococcaceae</taxon>
        <taxon>Oceanococcus</taxon>
    </lineage>
</organism>
<keyword evidence="5 9" id="KW-0548">Nucleotidyltransferase</keyword>
<evidence type="ECO:0000256" key="5">
    <source>
        <dbReference type="ARBA" id="ARBA00022695"/>
    </source>
</evidence>
<dbReference type="OrthoDB" id="9814580at2"/>
<evidence type="ECO:0000256" key="4">
    <source>
        <dbReference type="ARBA" id="ARBA00022694"/>
    </source>
</evidence>
<comment type="caution">
    <text evidence="11">The sequence shown here is derived from an EMBL/GenBank/DDBJ whole genome shotgun (WGS) entry which is preliminary data.</text>
</comment>
<keyword evidence="4 9" id="KW-0819">tRNA processing</keyword>
<evidence type="ECO:0000313" key="12">
    <source>
        <dbReference type="Proteomes" id="UP000192342"/>
    </source>
</evidence>
<evidence type="ECO:0000256" key="2">
    <source>
        <dbReference type="ARBA" id="ARBA00022490"/>
    </source>
</evidence>
<evidence type="ECO:0000256" key="9">
    <source>
        <dbReference type="HAMAP-Rule" id="MF_01852"/>
    </source>
</evidence>
<accession>A0A1Y1SAP3</accession>
<reference evidence="11 12" key="1">
    <citation type="submission" date="2013-04" db="EMBL/GenBank/DDBJ databases">
        <title>Oceanococcus atlanticus 22II-S10r2 Genome Sequencing.</title>
        <authorList>
            <person name="Lai Q."/>
            <person name="Li G."/>
            <person name="Shao Z."/>
        </authorList>
    </citation>
    <scope>NUCLEOTIDE SEQUENCE [LARGE SCALE GENOMIC DNA]</scope>
    <source>
        <strain evidence="11 12">22II-S10r2</strain>
    </source>
</reference>